<protein>
    <submittedName>
        <fullName evidence="1">Uncharacterized protein</fullName>
    </submittedName>
</protein>
<dbReference type="Proteomes" id="UP000255036">
    <property type="component" value="Unassembled WGS sequence"/>
</dbReference>
<proteinExistence type="predicted"/>
<organism evidence="1 2">
    <name type="scientific">Anaerosacchariphilus polymeriproducens</name>
    <dbReference type="NCBI Taxonomy" id="1812858"/>
    <lineage>
        <taxon>Bacteria</taxon>
        <taxon>Bacillati</taxon>
        <taxon>Bacillota</taxon>
        <taxon>Clostridia</taxon>
        <taxon>Lachnospirales</taxon>
        <taxon>Lachnospiraceae</taxon>
        <taxon>Anaerosacchariphilus</taxon>
    </lineage>
</organism>
<evidence type="ECO:0000313" key="2">
    <source>
        <dbReference type="Proteomes" id="UP000255036"/>
    </source>
</evidence>
<accession>A0A371AYY7</accession>
<sequence length="160" mass="18286">MVNYNAELNRTRTLKYADSPADNPLKGFVGNRGTGSHSDFPLSLEYAPMPLGSLIVGERQYDWSLLEAYLDEIVSYRRQSIVSFYMDFPNKSIGKNDIPKYLIDKGVEIKEYIIDGLLNTDKEITCYSPDYNNPLVWEMAHDFIKALAQKYDGDSRIAQI</sequence>
<dbReference type="AlphaFoldDB" id="A0A371AYY7"/>
<keyword evidence="2" id="KW-1185">Reference proteome</keyword>
<evidence type="ECO:0000313" key="1">
    <source>
        <dbReference type="EMBL" id="RDU24759.1"/>
    </source>
</evidence>
<reference evidence="1 2" key="1">
    <citation type="submission" date="2018-07" db="EMBL/GenBank/DDBJ databases">
        <title>Anaerosacharophilus polymeroproducens gen. nov. sp. nov., an anaerobic bacterium isolated from salt field.</title>
        <authorList>
            <person name="Kim W."/>
            <person name="Yang S.-H."/>
            <person name="Oh J."/>
            <person name="Lee J.-H."/>
            <person name="Kwon K.K."/>
        </authorList>
    </citation>
    <scope>NUCLEOTIDE SEQUENCE [LARGE SCALE GENOMIC DNA]</scope>
    <source>
        <strain evidence="1 2">MCWD5</strain>
    </source>
</reference>
<name>A0A371AYY7_9FIRM</name>
<feature type="non-terminal residue" evidence="1">
    <location>
        <position position="160"/>
    </location>
</feature>
<comment type="caution">
    <text evidence="1">The sequence shown here is derived from an EMBL/GenBank/DDBJ whole genome shotgun (WGS) entry which is preliminary data.</text>
</comment>
<gene>
    <name evidence="1" type="ORF">DWV06_02590</name>
</gene>
<dbReference type="Gene3D" id="3.20.20.80">
    <property type="entry name" value="Glycosidases"/>
    <property type="match status" value="1"/>
</dbReference>
<dbReference type="EMBL" id="QRCT01000011">
    <property type="protein sequence ID" value="RDU24759.1"/>
    <property type="molecule type" value="Genomic_DNA"/>
</dbReference>
<dbReference type="RefSeq" id="WP_205027746.1">
    <property type="nucleotide sequence ID" value="NZ_QRCT01000011.1"/>
</dbReference>